<evidence type="ECO:0000313" key="2">
    <source>
        <dbReference type="EMBL" id="MCY9608995.1"/>
    </source>
</evidence>
<evidence type="ECO:0000313" key="5">
    <source>
        <dbReference type="Proteomes" id="UP001209276"/>
    </source>
</evidence>
<dbReference type="AlphaFoldDB" id="A0AAP9DZI3"/>
<reference evidence="3 4" key="1">
    <citation type="submission" date="2019-07" db="EMBL/GenBank/DDBJ databases">
        <title>Paenibacillus thiaminolyticus NRRL B-4156.</title>
        <authorList>
            <person name="Hehnly C."/>
            <person name="Zhang L."/>
        </authorList>
    </citation>
    <scope>NUCLEOTIDE SEQUENCE [LARGE SCALE GENOMIC DNA]</scope>
    <source>
        <strain evidence="3 4">NRRL B-4156</strain>
    </source>
</reference>
<dbReference type="InterPro" id="IPR011009">
    <property type="entry name" value="Kinase-like_dom_sf"/>
</dbReference>
<feature type="domain" description="Protein kinase" evidence="1">
    <location>
        <begin position="26"/>
        <end position="282"/>
    </location>
</feature>
<evidence type="ECO:0000259" key="1">
    <source>
        <dbReference type="PROSITE" id="PS50011"/>
    </source>
</evidence>
<dbReference type="Proteomes" id="UP000315377">
    <property type="component" value="Chromosome"/>
</dbReference>
<proteinExistence type="predicted"/>
<accession>A0AAP9DZI3</accession>
<keyword evidence="5" id="KW-1185">Reference proteome</keyword>
<dbReference type="GO" id="GO:0005524">
    <property type="term" value="F:ATP binding"/>
    <property type="evidence" value="ECO:0007669"/>
    <property type="project" value="InterPro"/>
</dbReference>
<evidence type="ECO:0000313" key="3">
    <source>
        <dbReference type="EMBL" id="QDM47172.1"/>
    </source>
</evidence>
<dbReference type="EMBL" id="CP041405">
    <property type="protein sequence ID" value="QDM47172.1"/>
    <property type="molecule type" value="Genomic_DNA"/>
</dbReference>
<reference evidence="2 5" key="2">
    <citation type="submission" date="2022-05" db="EMBL/GenBank/DDBJ databases">
        <title>Genome Sequencing of Bee-Associated Microbes.</title>
        <authorList>
            <person name="Dunlap C."/>
        </authorList>
    </citation>
    <scope>NUCLEOTIDE SEQUENCE [LARGE SCALE GENOMIC DNA]</scope>
    <source>
        <strain evidence="2 5">NRRL B-14613</strain>
    </source>
</reference>
<evidence type="ECO:0000313" key="4">
    <source>
        <dbReference type="Proteomes" id="UP000315377"/>
    </source>
</evidence>
<gene>
    <name evidence="3" type="ORF">FLT43_07045</name>
    <name evidence="2" type="ORF">M5W83_17770</name>
</gene>
<dbReference type="Gene3D" id="1.10.510.10">
    <property type="entry name" value="Transferase(Phosphotransferase) domain 1"/>
    <property type="match status" value="1"/>
</dbReference>
<dbReference type="PROSITE" id="PS50011">
    <property type="entry name" value="PROTEIN_KINASE_DOM"/>
    <property type="match status" value="1"/>
</dbReference>
<protein>
    <submittedName>
        <fullName evidence="3">Serine/threonine protein kinase</fullName>
    </submittedName>
</protein>
<dbReference type="InterPro" id="IPR000719">
    <property type="entry name" value="Prot_kinase_dom"/>
</dbReference>
<keyword evidence="3" id="KW-0723">Serine/threonine-protein kinase</keyword>
<dbReference type="GO" id="GO:0004674">
    <property type="term" value="F:protein serine/threonine kinase activity"/>
    <property type="evidence" value="ECO:0007669"/>
    <property type="project" value="UniProtKB-KW"/>
</dbReference>
<organism evidence="3 4">
    <name type="scientific">Paenibacillus thiaminolyticus</name>
    <name type="common">Bacillus thiaminolyticus</name>
    <dbReference type="NCBI Taxonomy" id="49283"/>
    <lineage>
        <taxon>Bacteria</taxon>
        <taxon>Bacillati</taxon>
        <taxon>Bacillota</taxon>
        <taxon>Bacilli</taxon>
        <taxon>Bacillales</taxon>
        <taxon>Paenibacillaceae</taxon>
        <taxon>Paenibacillus</taxon>
    </lineage>
</organism>
<dbReference type="Proteomes" id="UP001209276">
    <property type="component" value="Unassembled WGS sequence"/>
</dbReference>
<dbReference type="RefSeq" id="WP_087442378.1">
    <property type="nucleotide sequence ID" value="NZ_CABMNB010000025.1"/>
</dbReference>
<dbReference type="EMBL" id="JAMDMM010000032">
    <property type="protein sequence ID" value="MCY9608995.1"/>
    <property type="molecule type" value="Genomic_DNA"/>
</dbReference>
<name>A0AAP9DZI3_PANTH</name>
<keyword evidence="3" id="KW-0418">Kinase</keyword>
<sequence length="282" mass="32296">MDDVSFQVKQEHDFSWLRELGHVFCVFDQQDSGNLSFGVERDGIRSFVKYAGARPVRYAGDHRDAIARLEQAMPLYEQLRHPHLIALQEHFRAGDGYTAIFDWVEGESLHPHESFPPPAKYTHPESPFYRFRQLPIERRLAAMEAVLAFHGHAEACGYIAIDFYDGSLLYDFQRHAMTICDIDMYARKPYTNTMGRMWGSSRFMSPEEFELGAAIDERTNVFNMGAMAFALLGGELDRSDEKWEAGPARYEAACRAVAPNRADRYTSVAELHAAWRQAEREG</sequence>
<dbReference type="SUPFAM" id="SSF56112">
    <property type="entry name" value="Protein kinase-like (PK-like)"/>
    <property type="match status" value="1"/>
</dbReference>
<keyword evidence="3" id="KW-0808">Transferase</keyword>
<dbReference type="GeneID" id="76995733"/>